<dbReference type="PATRIC" id="fig|1365250.3.peg.2010"/>
<name>A0A166X9U4_9GAMM</name>
<dbReference type="Proteomes" id="UP000076643">
    <property type="component" value="Unassembled WGS sequence"/>
</dbReference>
<keyword evidence="2" id="KW-1185">Reference proteome</keyword>
<comment type="caution">
    <text evidence="1">The sequence shown here is derived from an EMBL/GenBank/DDBJ whole genome shotgun (WGS) entry which is preliminary data.</text>
</comment>
<dbReference type="AlphaFoldDB" id="A0A166X9U4"/>
<evidence type="ECO:0000313" key="1">
    <source>
        <dbReference type="EMBL" id="KZN39847.1"/>
    </source>
</evidence>
<reference evidence="1 2" key="1">
    <citation type="submission" date="2013-07" db="EMBL/GenBank/DDBJ databases">
        <title>Comparative Genomic and Metabolomic Analysis of Twelve Strains of Pseudoalteromonas luteoviolacea.</title>
        <authorList>
            <person name="Vynne N.G."/>
            <person name="Mansson M."/>
            <person name="Gram L."/>
        </authorList>
    </citation>
    <scope>NUCLEOTIDE SEQUENCE [LARGE SCALE GENOMIC DNA]</scope>
    <source>
        <strain evidence="1 2">DSM 6061</strain>
    </source>
</reference>
<accession>A0A166X9U4</accession>
<dbReference type="RefSeq" id="WP_063365149.1">
    <property type="nucleotide sequence ID" value="NZ_AQHB01000023.1"/>
</dbReference>
<gene>
    <name evidence="1" type="ORF">N475_13905</name>
</gene>
<dbReference type="EMBL" id="AUYB01000098">
    <property type="protein sequence ID" value="KZN39847.1"/>
    <property type="molecule type" value="Genomic_DNA"/>
</dbReference>
<evidence type="ECO:0000313" key="2">
    <source>
        <dbReference type="Proteomes" id="UP000076643"/>
    </source>
</evidence>
<proteinExistence type="predicted"/>
<sequence>MNHDDITELLNITLDNTEAEINKNAISAIADTSRNFPQPVQLLGYHSFRVDDNDVIDVDDVDKARQFIIENIRGQEFRRLLNEMSINEAVVLREAAKAHKTTFNIGFVLSRTSLTETIIVEVIASLKEKRVIETTYNEAYAFVDPFFKYFVRWDSGFR</sequence>
<protein>
    <submittedName>
        <fullName evidence="1">Uncharacterized protein</fullName>
    </submittedName>
</protein>
<organism evidence="1 2">
    <name type="scientific">Pseudoalteromonas luteoviolacea DSM 6061</name>
    <dbReference type="NCBI Taxonomy" id="1365250"/>
    <lineage>
        <taxon>Bacteria</taxon>
        <taxon>Pseudomonadati</taxon>
        <taxon>Pseudomonadota</taxon>
        <taxon>Gammaproteobacteria</taxon>
        <taxon>Alteromonadales</taxon>
        <taxon>Pseudoalteromonadaceae</taxon>
        <taxon>Pseudoalteromonas</taxon>
    </lineage>
</organism>